<comment type="caution">
    <text evidence="8">The sequence shown here is derived from an EMBL/GenBank/DDBJ whole genome shotgun (WGS) entry which is preliminary data.</text>
</comment>
<comment type="subcellular location">
    <subcellularLocation>
        <location evidence="6">Cytoplasm</location>
    </subcellularLocation>
</comment>
<dbReference type="EMBL" id="PYMA01000008">
    <property type="protein sequence ID" value="PSW18995.1"/>
    <property type="molecule type" value="Genomic_DNA"/>
</dbReference>
<dbReference type="RefSeq" id="WP_107272120.1">
    <property type="nucleotide sequence ID" value="NZ_PYMA01000008.1"/>
</dbReference>
<dbReference type="GO" id="GO:0003676">
    <property type="term" value="F:nucleic acid binding"/>
    <property type="evidence" value="ECO:0007669"/>
    <property type="project" value="InterPro"/>
</dbReference>
<sequence>MAKGFTFKQFHVNDHGCGMPVSTDGVLLGAWSELKPSGTILDIGTGSGLLALMAAQRSEAIGQDIIALDIDSKAVAAAKSNFADSPWPARLAAHQYNIVAWAQQQAAGSIDTILCNPPYFNSGEQAGCQARATARHTNSLSHQDLLLSIKHLLSDTGVASLILPEYEGRQLIAMADSLSLPCSRVCEIRSTEKKPVNRLLIALSKSGRKTVSEQLVIHQQGRYSADFVALAREFYLKM</sequence>
<keyword evidence="5 6" id="KW-0819">tRNA processing</keyword>
<dbReference type="GO" id="GO:0032259">
    <property type="term" value="P:methylation"/>
    <property type="evidence" value="ECO:0007669"/>
    <property type="project" value="UniProtKB-KW"/>
</dbReference>
<protein>
    <recommendedName>
        <fullName evidence="6">tRNA1(Val) (adenine(37)-N6)-methyltransferase</fullName>
        <ecNumber evidence="6">2.1.1.223</ecNumber>
    </recommendedName>
    <alternativeName>
        <fullName evidence="6">tRNA m6A37 methyltransferase</fullName>
    </alternativeName>
</protein>
<dbReference type="HAMAP" id="MF_01872">
    <property type="entry name" value="tRNA_methyltr_YfiC"/>
    <property type="match status" value="1"/>
</dbReference>
<evidence type="ECO:0000256" key="2">
    <source>
        <dbReference type="ARBA" id="ARBA00022603"/>
    </source>
</evidence>
<keyword evidence="9" id="KW-1185">Reference proteome</keyword>
<keyword evidence="4 6" id="KW-0949">S-adenosyl-L-methionine</keyword>
<dbReference type="PANTHER" id="PTHR47739">
    <property type="entry name" value="TRNA1(VAL) (ADENINE(37)-N6)-METHYLTRANSFERASE"/>
    <property type="match status" value="1"/>
</dbReference>
<evidence type="ECO:0000313" key="9">
    <source>
        <dbReference type="Proteomes" id="UP000241771"/>
    </source>
</evidence>
<keyword evidence="2 6" id="KW-0489">Methyltransferase</keyword>
<feature type="domain" description="Methyltransferase small" evidence="7">
    <location>
        <begin position="36"/>
        <end position="124"/>
    </location>
</feature>
<dbReference type="InterPro" id="IPR022882">
    <property type="entry name" value="tRNA_adenine-N6_MeTrfase"/>
</dbReference>
<keyword evidence="3 6" id="KW-0808">Transferase</keyword>
<dbReference type="Pfam" id="PF05175">
    <property type="entry name" value="MTS"/>
    <property type="match status" value="1"/>
</dbReference>
<comment type="function">
    <text evidence="6">Specifically methylates the adenine in position 37 of tRNA(1)(Val) (anticodon cmo5UAC).</text>
</comment>
<evidence type="ECO:0000256" key="6">
    <source>
        <dbReference type="HAMAP-Rule" id="MF_01872"/>
    </source>
</evidence>
<evidence type="ECO:0000259" key="7">
    <source>
        <dbReference type="Pfam" id="PF05175"/>
    </source>
</evidence>
<evidence type="ECO:0000313" key="8">
    <source>
        <dbReference type="EMBL" id="PSW18995.1"/>
    </source>
</evidence>
<dbReference type="GO" id="GO:0016430">
    <property type="term" value="F:tRNA (adenine-N6)-methyltransferase activity"/>
    <property type="evidence" value="ECO:0007669"/>
    <property type="project" value="UniProtKB-UniRule"/>
</dbReference>
<dbReference type="SUPFAM" id="SSF53335">
    <property type="entry name" value="S-adenosyl-L-methionine-dependent methyltransferases"/>
    <property type="match status" value="1"/>
</dbReference>
<comment type="similarity">
    <text evidence="6">Belongs to the methyltransferase superfamily. tRNA (adenine-N(6)-)-methyltransferase family.</text>
</comment>
<evidence type="ECO:0000256" key="1">
    <source>
        <dbReference type="ARBA" id="ARBA00022490"/>
    </source>
</evidence>
<evidence type="ECO:0000256" key="3">
    <source>
        <dbReference type="ARBA" id="ARBA00022679"/>
    </source>
</evidence>
<dbReference type="AlphaFoldDB" id="A0A2T3NS00"/>
<dbReference type="InterPro" id="IPR050210">
    <property type="entry name" value="tRNA_Adenine-N(6)_MTase"/>
</dbReference>
<dbReference type="CDD" id="cd02440">
    <property type="entry name" value="AdoMet_MTases"/>
    <property type="match status" value="1"/>
</dbReference>
<dbReference type="EC" id="2.1.1.223" evidence="6"/>
<name>A0A2T3NS00_9GAMM</name>
<dbReference type="InterPro" id="IPR029063">
    <property type="entry name" value="SAM-dependent_MTases_sf"/>
</dbReference>
<keyword evidence="1 6" id="KW-0963">Cytoplasm</keyword>
<dbReference type="PANTHER" id="PTHR47739:SF1">
    <property type="entry name" value="TRNA1(VAL) (ADENINE(37)-N6)-METHYLTRANSFERASE"/>
    <property type="match status" value="1"/>
</dbReference>
<dbReference type="InterPro" id="IPR007848">
    <property type="entry name" value="Small_mtfrase_dom"/>
</dbReference>
<organism evidence="8 9">
    <name type="scientific">Photobacterium sanctipauli</name>
    <dbReference type="NCBI Taxonomy" id="1342794"/>
    <lineage>
        <taxon>Bacteria</taxon>
        <taxon>Pseudomonadati</taxon>
        <taxon>Pseudomonadota</taxon>
        <taxon>Gammaproteobacteria</taxon>
        <taxon>Vibrionales</taxon>
        <taxon>Vibrionaceae</taxon>
        <taxon>Photobacterium</taxon>
    </lineage>
</organism>
<evidence type="ECO:0000256" key="5">
    <source>
        <dbReference type="ARBA" id="ARBA00022694"/>
    </source>
</evidence>
<dbReference type="InterPro" id="IPR002052">
    <property type="entry name" value="DNA_methylase_N6_adenine_CS"/>
</dbReference>
<comment type="catalytic activity">
    <reaction evidence="6">
        <text>adenosine(37) in tRNA1(Val) + S-adenosyl-L-methionine = N(6)-methyladenosine(37) in tRNA1(Val) + S-adenosyl-L-homocysteine + H(+)</text>
        <dbReference type="Rhea" id="RHEA:43160"/>
        <dbReference type="Rhea" id="RHEA-COMP:10369"/>
        <dbReference type="Rhea" id="RHEA-COMP:10370"/>
        <dbReference type="ChEBI" id="CHEBI:15378"/>
        <dbReference type="ChEBI" id="CHEBI:57856"/>
        <dbReference type="ChEBI" id="CHEBI:59789"/>
        <dbReference type="ChEBI" id="CHEBI:74411"/>
        <dbReference type="ChEBI" id="CHEBI:74449"/>
        <dbReference type="EC" id="2.1.1.223"/>
    </reaction>
</comment>
<gene>
    <name evidence="8" type="ORF">C9I98_14195</name>
</gene>
<accession>A0A2T3NS00</accession>
<reference evidence="8 9" key="1">
    <citation type="submission" date="2018-01" db="EMBL/GenBank/DDBJ databases">
        <title>Whole genome sequencing of Histamine producing bacteria.</title>
        <authorList>
            <person name="Butler K."/>
        </authorList>
    </citation>
    <scope>NUCLEOTIDE SEQUENCE [LARGE SCALE GENOMIC DNA]</scope>
    <source>
        <strain evidence="8 9">DSM 100436</strain>
    </source>
</reference>
<dbReference type="PROSITE" id="PS00092">
    <property type="entry name" value="N6_MTASE"/>
    <property type="match status" value="1"/>
</dbReference>
<dbReference type="GO" id="GO:0008033">
    <property type="term" value="P:tRNA processing"/>
    <property type="evidence" value="ECO:0007669"/>
    <property type="project" value="UniProtKB-UniRule"/>
</dbReference>
<evidence type="ECO:0000256" key="4">
    <source>
        <dbReference type="ARBA" id="ARBA00022691"/>
    </source>
</evidence>
<dbReference type="Gene3D" id="3.40.50.150">
    <property type="entry name" value="Vaccinia Virus protein VP39"/>
    <property type="match status" value="1"/>
</dbReference>
<dbReference type="Proteomes" id="UP000241771">
    <property type="component" value="Unassembled WGS sequence"/>
</dbReference>
<dbReference type="GO" id="GO:0005737">
    <property type="term" value="C:cytoplasm"/>
    <property type="evidence" value="ECO:0007669"/>
    <property type="project" value="UniProtKB-SubCell"/>
</dbReference>
<proteinExistence type="inferred from homology"/>